<dbReference type="Proteomes" id="UP000663722">
    <property type="component" value="Chromosome"/>
</dbReference>
<sequence length="43" mass="5265">MNDNLLYKIYWKLKLTEKIFLWDGQQRGFFMKFHAPALRKTSS</sequence>
<dbReference type="EMBL" id="CP061800">
    <property type="protein sequence ID" value="QTA89691.1"/>
    <property type="molecule type" value="Genomic_DNA"/>
</dbReference>
<dbReference type="AlphaFoldDB" id="A0A975BQB5"/>
<reference evidence="1" key="1">
    <citation type="journal article" date="2021" name="Microb. Physiol.">
        <title>Proteogenomic Insights into the Physiology of Marine, Sulfate-Reducing, Filamentous Desulfonema limicola and Desulfonema magnum.</title>
        <authorList>
            <person name="Schnaars V."/>
            <person name="Wohlbrand L."/>
            <person name="Scheve S."/>
            <person name="Hinrichs C."/>
            <person name="Reinhardt R."/>
            <person name="Rabus R."/>
        </authorList>
    </citation>
    <scope>NUCLEOTIDE SEQUENCE</scope>
    <source>
        <strain evidence="1">4be13</strain>
    </source>
</reference>
<evidence type="ECO:0000313" key="1">
    <source>
        <dbReference type="EMBL" id="QTA89691.1"/>
    </source>
</evidence>
<evidence type="ECO:0000313" key="2">
    <source>
        <dbReference type="Proteomes" id="UP000663722"/>
    </source>
</evidence>
<accession>A0A975BQB5</accession>
<dbReference type="KEGG" id="dmm:dnm_057480"/>
<name>A0A975BQB5_9BACT</name>
<proteinExistence type="predicted"/>
<keyword evidence="2" id="KW-1185">Reference proteome</keyword>
<gene>
    <name evidence="1" type="ORF">dnm_057480</name>
</gene>
<organism evidence="1 2">
    <name type="scientific">Desulfonema magnum</name>
    <dbReference type="NCBI Taxonomy" id="45655"/>
    <lineage>
        <taxon>Bacteria</taxon>
        <taxon>Pseudomonadati</taxon>
        <taxon>Thermodesulfobacteriota</taxon>
        <taxon>Desulfobacteria</taxon>
        <taxon>Desulfobacterales</taxon>
        <taxon>Desulfococcaceae</taxon>
        <taxon>Desulfonema</taxon>
    </lineage>
</organism>
<protein>
    <submittedName>
        <fullName evidence="1">Uncharacterized protein</fullName>
    </submittedName>
</protein>